<accession>A0AC34FF20</accession>
<organism evidence="1 2">
    <name type="scientific">Panagrolaimus sp. ES5</name>
    <dbReference type="NCBI Taxonomy" id="591445"/>
    <lineage>
        <taxon>Eukaryota</taxon>
        <taxon>Metazoa</taxon>
        <taxon>Ecdysozoa</taxon>
        <taxon>Nematoda</taxon>
        <taxon>Chromadorea</taxon>
        <taxon>Rhabditida</taxon>
        <taxon>Tylenchina</taxon>
        <taxon>Panagrolaimomorpha</taxon>
        <taxon>Panagrolaimoidea</taxon>
        <taxon>Panagrolaimidae</taxon>
        <taxon>Panagrolaimus</taxon>
    </lineage>
</organism>
<name>A0AC34FF20_9BILA</name>
<evidence type="ECO:0000313" key="2">
    <source>
        <dbReference type="WBParaSite" id="ES5_v2.g15872.t1"/>
    </source>
</evidence>
<protein>
    <submittedName>
        <fullName evidence="2">Uncharacterized protein</fullName>
    </submittedName>
</protein>
<evidence type="ECO:0000313" key="1">
    <source>
        <dbReference type="Proteomes" id="UP000887579"/>
    </source>
</evidence>
<sequence length="342" mass="38052">MGHDVDGPLRPTYNHQRPPWIGLHSDRKYTKQPEWWAEPGFKDPILRRGGFYGNKPSFREEDPRYYDPPVADGTSLSGAMGLDSTYNPNLAIKADQPGNLWDWQQKVMKGSLQYKQIAEKFDISPEHPGIAVNPTMSDLWLSPVRNIGIGTLSTSSWQKFGPRFFDKPLNEGCAEKALCAAKYVAIFMGPFTMAEIRAHQSIPVNDFTARRFLARYLKLTPFPMAVASTWAVSICTAATIRNKDDVRNHFIAGPITGALVASVKNNIPVGIIVASIVTTLGLVWQYQRFSDHGLQGKSLPQNYPDNDNLTTALPSSAIHFIYTDSSILIFSLISAVFACIFV</sequence>
<proteinExistence type="predicted"/>
<reference evidence="2" key="1">
    <citation type="submission" date="2022-11" db="UniProtKB">
        <authorList>
            <consortium name="WormBaseParasite"/>
        </authorList>
    </citation>
    <scope>IDENTIFICATION</scope>
</reference>
<dbReference type="WBParaSite" id="ES5_v2.g15872.t1">
    <property type="protein sequence ID" value="ES5_v2.g15872.t1"/>
    <property type="gene ID" value="ES5_v2.g15872"/>
</dbReference>
<dbReference type="Proteomes" id="UP000887579">
    <property type="component" value="Unplaced"/>
</dbReference>